<reference evidence="1" key="2">
    <citation type="submission" date="2023-05" db="EMBL/GenBank/DDBJ databases">
        <authorList>
            <person name="Fouks B."/>
        </authorList>
    </citation>
    <scope>NUCLEOTIDE SEQUENCE</scope>
    <source>
        <strain evidence="1">Stay&amp;Tobe</strain>
        <tissue evidence="1">Testes</tissue>
    </source>
</reference>
<reference evidence="1" key="1">
    <citation type="journal article" date="2023" name="IScience">
        <title>Live-bearing cockroach genome reveals convergent evolutionary mechanisms linked to viviparity in insects and beyond.</title>
        <authorList>
            <person name="Fouks B."/>
            <person name="Harrison M.C."/>
            <person name="Mikhailova A.A."/>
            <person name="Marchal E."/>
            <person name="English S."/>
            <person name="Carruthers M."/>
            <person name="Jennings E.C."/>
            <person name="Chiamaka E.L."/>
            <person name="Frigard R.A."/>
            <person name="Pippel M."/>
            <person name="Attardo G.M."/>
            <person name="Benoit J.B."/>
            <person name="Bornberg-Bauer E."/>
            <person name="Tobe S.S."/>
        </authorList>
    </citation>
    <scope>NUCLEOTIDE SEQUENCE</scope>
    <source>
        <strain evidence="1">Stay&amp;Tobe</strain>
    </source>
</reference>
<proteinExistence type="predicted"/>
<comment type="caution">
    <text evidence="1">The sequence shown here is derived from an EMBL/GenBank/DDBJ whole genome shotgun (WGS) entry which is preliminary data.</text>
</comment>
<gene>
    <name evidence="1" type="ORF">L9F63_004351</name>
</gene>
<keyword evidence="2" id="KW-1185">Reference proteome</keyword>
<dbReference type="EMBL" id="JASPKZ010008365">
    <property type="protein sequence ID" value="KAJ9579968.1"/>
    <property type="molecule type" value="Genomic_DNA"/>
</dbReference>
<evidence type="ECO:0000313" key="2">
    <source>
        <dbReference type="Proteomes" id="UP001233999"/>
    </source>
</evidence>
<dbReference type="AlphaFoldDB" id="A0AAD7ZHF0"/>
<protein>
    <submittedName>
        <fullName evidence="1">Uncharacterized protein</fullName>
    </submittedName>
</protein>
<evidence type="ECO:0000313" key="1">
    <source>
        <dbReference type="EMBL" id="KAJ9579968.1"/>
    </source>
</evidence>
<organism evidence="1 2">
    <name type="scientific">Diploptera punctata</name>
    <name type="common">Pacific beetle cockroach</name>
    <dbReference type="NCBI Taxonomy" id="6984"/>
    <lineage>
        <taxon>Eukaryota</taxon>
        <taxon>Metazoa</taxon>
        <taxon>Ecdysozoa</taxon>
        <taxon>Arthropoda</taxon>
        <taxon>Hexapoda</taxon>
        <taxon>Insecta</taxon>
        <taxon>Pterygota</taxon>
        <taxon>Neoptera</taxon>
        <taxon>Polyneoptera</taxon>
        <taxon>Dictyoptera</taxon>
        <taxon>Blattodea</taxon>
        <taxon>Blaberoidea</taxon>
        <taxon>Blaberidae</taxon>
        <taxon>Diplopterinae</taxon>
        <taxon>Diploptera</taxon>
    </lineage>
</organism>
<sequence length="144" mass="16478">MVPSPRCNVAPIELQVTSHFVYLHGTLQLLEKKILSDLMKAKNENTQNFQSLVNEVNSNLQQIKNIIQESVVAKEPGNLDKIDVAEITRKLLEVENYPCHLISNEINSTESLIRFDVNDTFLELLENHCELEIQDTSHYKSSKD</sequence>
<dbReference type="Proteomes" id="UP001233999">
    <property type="component" value="Unassembled WGS sequence"/>
</dbReference>
<name>A0AAD7ZHF0_DIPPU</name>
<accession>A0AAD7ZHF0</accession>